<evidence type="ECO:0000259" key="5">
    <source>
        <dbReference type="SMART" id="SM00642"/>
    </source>
</evidence>
<comment type="cofactor">
    <cofactor evidence="1">
        <name>Ca(2+)</name>
        <dbReference type="ChEBI" id="CHEBI:29108"/>
    </cofactor>
</comment>
<comment type="caution">
    <text evidence="6">The sequence shown here is derived from an EMBL/GenBank/DDBJ whole genome shotgun (WGS) entry which is preliminary data.</text>
</comment>
<dbReference type="STRING" id="56458.SB85_04255"/>
<evidence type="ECO:0000313" key="7">
    <source>
        <dbReference type="Proteomes" id="UP000247346"/>
    </source>
</evidence>
<proteinExistence type="predicted"/>
<evidence type="ECO:0000256" key="1">
    <source>
        <dbReference type="ARBA" id="ARBA00001913"/>
    </source>
</evidence>
<dbReference type="SUPFAM" id="SSF51445">
    <property type="entry name" value="(Trans)glycosidases"/>
    <property type="match status" value="1"/>
</dbReference>
<dbReference type="Proteomes" id="UP000247346">
    <property type="component" value="Unassembled WGS sequence"/>
</dbReference>
<organism evidence="6 7">
    <name type="scientific">Xanthomonas sacchari</name>
    <dbReference type="NCBI Taxonomy" id="56458"/>
    <lineage>
        <taxon>Bacteria</taxon>
        <taxon>Pseudomonadati</taxon>
        <taxon>Pseudomonadota</taxon>
        <taxon>Gammaproteobacteria</taxon>
        <taxon>Lysobacterales</taxon>
        <taxon>Lysobacteraceae</taxon>
        <taxon>Xanthomonas</taxon>
    </lineage>
</organism>
<dbReference type="EMBL" id="MDEK01000001">
    <property type="protein sequence ID" value="PPU85329.1"/>
    <property type="molecule type" value="Genomic_DNA"/>
</dbReference>
<dbReference type="InterPro" id="IPR006047">
    <property type="entry name" value="GH13_cat_dom"/>
</dbReference>
<dbReference type="GO" id="GO:0005975">
    <property type="term" value="P:carbohydrate metabolic process"/>
    <property type="evidence" value="ECO:0007669"/>
    <property type="project" value="InterPro"/>
</dbReference>
<keyword evidence="2" id="KW-0479">Metal-binding</keyword>
<evidence type="ECO:0000256" key="2">
    <source>
        <dbReference type="ARBA" id="ARBA00022723"/>
    </source>
</evidence>
<reference evidence="6 7" key="1">
    <citation type="submission" date="2016-08" db="EMBL/GenBank/DDBJ databases">
        <authorList>
            <person name="Seilhamer J.J."/>
        </authorList>
    </citation>
    <scope>NUCLEOTIDE SEQUENCE [LARGE SCALE GENOMIC DNA]</scope>
    <source>
        <strain evidence="6 7">CFBP4641</strain>
    </source>
</reference>
<dbReference type="GO" id="GO:0016740">
    <property type="term" value="F:transferase activity"/>
    <property type="evidence" value="ECO:0007669"/>
    <property type="project" value="UniProtKB-KW"/>
</dbReference>
<dbReference type="PANTHER" id="PTHR10357">
    <property type="entry name" value="ALPHA-AMYLASE FAMILY MEMBER"/>
    <property type="match status" value="1"/>
</dbReference>
<dbReference type="PROSITE" id="PS51257">
    <property type="entry name" value="PROKAR_LIPOPROTEIN"/>
    <property type="match status" value="1"/>
</dbReference>
<dbReference type="OrthoDB" id="9805159at2"/>
<dbReference type="Gene3D" id="3.20.20.80">
    <property type="entry name" value="Glycosidases"/>
    <property type="match status" value="1"/>
</dbReference>
<protein>
    <submittedName>
        <fullName evidence="6">Cyclomaltodextrin glucanotransferase</fullName>
    </submittedName>
</protein>
<dbReference type="SMART" id="SM00642">
    <property type="entry name" value="Aamy"/>
    <property type="match status" value="1"/>
</dbReference>
<dbReference type="CDD" id="cd11339">
    <property type="entry name" value="AmyAc_bac_CMD_like_2"/>
    <property type="match status" value="1"/>
</dbReference>
<feature type="signal peptide" evidence="4">
    <location>
        <begin position="1"/>
        <end position="22"/>
    </location>
</feature>
<gene>
    <name evidence="6" type="ORF">XsacCFBP4641_01690</name>
</gene>
<keyword evidence="3 4" id="KW-0732">Signal</keyword>
<feature type="chain" id="PRO_5015111669" evidence="4">
    <location>
        <begin position="23"/>
        <end position="561"/>
    </location>
</feature>
<dbReference type="PANTHER" id="PTHR10357:SF215">
    <property type="entry name" value="ALPHA-AMYLASE 1"/>
    <property type="match status" value="1"/>
</dbReference>
<keyword evidence="6" id="KW-0808">Transferase</keyword>
<feature type="domain" description="Glycosyl hydrolase family 13 catalytic" evidence="5">
    <location>
        <begin position="44"/>
        <end position="429"/>
    </location>
</feature>
<dbReference type="AlphaFoldDB" id="A0A2P5Z9P7"/>
<accession>A0A2P5Z9P7</accession>
<dbReference type="GO" id="GO:0046872">
    <property type="term" value="F:metal ion binding"/>
    <property type="evidence" value="ECO:0007669"/>
    <property type="project" value="UniProtKB-KW"/>
</dbReference>
<evidence type="ECO:0000256" key="3">
    <source>
        <dbReference type="ARBA" id="ARBA00022729"/>
    </source>
</evidence>
<name>A0A2P5Z9P7_9XANT</name>
<sequence length="561" mass="62003">MIDRMSLLALALLGACAASAQAQAPAQEEFYGTLEPFASEAVYFVVTDRFVNGDPGNDHRDQGGAHRTFDIPIPAPPGESDNIGYLGGDFKGVVDNAGYIRDLGFGAVWITPIVDNPDEAFTGGKPITWGSSLSDRGKTGYHGYWGVNFYKLDEHLPSPGLDFAGFTQAMHAQQLKVVLDIVGNHGSPAWTMPKRQPMFGQVFDRDGKLIADHQNLPPSRLDPAHNPLHAFYNTGGNLAQLSDFNERNPAVMEYLVGAYSQWLGQGADAFRIDTIGWMPDSFWHEFVRRIRAQRPGMFMFGEDFDYNAHKIAGHTWASNAGVSVLDFPLKQALAATFGHAQRGYETLQPALYLERGPYANPYELMTFYDNHDMARLDASDAGFIDAHNWLFTARGIPVIYYGSETGFMRGRAEHAGNRNYFGQERVNAAPSSPIFAPLRRIATLRQRSPALQRGLQLNLQLSGDEAVFYRVFQHAGTTQTALVLLNKSDAPRTLEVRRYLQPGTWHDGFDGSATEVTEALRAEVPAHGVRVFLSDAPIVRPDLRARLRWLMAAKDGAAPTP</sequence>
<dbReference type="Pfam" id="PF00128">
    <property type="entry name" value="Alpha-amylase"/>
    <property type="match status" value="1"/>
</dbReference>
<dbReference type="InterPro" id="IPR017853">
    <property type="entry name" value="GH"/>
</dbReference>
<evidence type="ECO:0000256" key="4">
    <source>
        <dbReference type="SAM" id="SignalP"/>
    </source>
</evidence>
<evidence type="ECO:0000313" key="6">
    <source>
        <dbReference type="EMBL" id="PPU85329.1"/>
    </source>
</evidence>